<sequence length="89" mass="10171">MSSSTPPPPLLLIKVALTPEINHPPQEQNHFATFPYPPSYLVSLFFVLFHLTIFLPLFSSPFRPFAFSIHLIFCHSDILPSPIVYLYLT</sequence>
<dbReference type="Proteomes" id="UP000249497">
    <property type="component" value="Unassembled WGS sequence"/>
</dbReference>
<dbReference type="RefSeq" id="XP_025525584.1">
    <property type="nucleotide sequence ID" value="XM_025666282.1"/>
</dbReference>
<keyword evidence="1" id="KW-0812">Transmembrane</keyword>
<accession>A0A8T8WVL6</accession>
<name>A0A8T8WVL6_ASPJA</name>
<keyword evidence="3" id="KW-1185">Reference proteome</keyword>
<evidence type="ECO:0000256" key="1">
    <source>
        <dbReference type="SAM" id="Phobius"/>
    </source>
</evidence>
<dbReference type="GeneID" id="37169974"/>
<keyword evidence="1" id="KW-1133">Transmembrane helix</keyword>
<keyword evidence="1" id="KW-0472">Membrane</keyword>
<evidence type="ECO:0000313" key="2">
    <source>
        <dbReference type="EMBL" id="RAH79690.1"/>
    </source>
</evidence>
<evidence type="ECO:0000313" key="3">
    <source>
        <dbReference type="Proteomes" id="UP000249497"/>
    </source>
</evidence>
<feature type="transmembrane region" description="Helical" evidence="1">
    <location>
        <begin position="40"/>
        <end position="58"/>
    </location>
</feature>
<organism evidence="2 3">
    <name type="scientific">Aspergillus japonicus CBS 114.51</name>
    <dbReference type="NCBI Taxonomy" id="1448312"/>
    <lineage>
        <taxon>Eukaryota</taxon>
        <taxon>Fungi</taxon>
        <taxon>Dikarya</taxon>
        <taxon>Ascomycota</taxon>
        <taxon>Pezizomycotina</taxon>
        <taxon>Eurotiomycetes</taxon>
        <taxon>Eurotiomycetidae</taxon>
        <taxon>Eurotiales</taxon>
        <taxon>Aspergillaceae</taxon>
        <taxon>Aspergillus</taxon>
        <taxon>Aspergillus subgen. Circumdati</taxon>
    </lineage>
</organism>
<protein>
    <submittedName>
        <fullName evidence="2">Uncharacterized protein</fullName>
    </submittedName>
</protein>
<dbReference type="EMBL" id="KZ824812">
    <property type="protein sequence ID" value="RAH79690.1"/>
    <property type="molecule type" value="Genomic_DNA"/>
</dbReference>
<gene>
    <name evidence="2" type="ORF">BO86DRAFT_148815</name>
</gene>
<proteinExistence type="predicted"/>
<reference evidence="2 3" key="1">
    <citation type="submission" date="2018-02" db="EMBL/GenBank/DDBJ databases">
        <title>The genomes of Aspergillus section Nigri reveals drivers in fungal speciation.</title>
        <authorList>
            <consortium name="DOE Joint Genome Institute"/>
            <person name="Vesth T.C."/>
            <person name="Nybo J."/>
            <person name="Theobald S."/>
            <person name="Brandl J."/>
            <person name="Frisvad J.C."/>
            <person name="Nielsen K.F."/>
            <person name="Lyhne E.K."/>
            <person name="Kogle M.E."/>
            <person name="Kuo A."/>
            <person name="Riley R."/>
            <person name="Clum A."/>
            <person name="Nolan M."/>
            <person name="Lipzen A."/>
            <person name="Salamov A."/>
            <person name="Henrissat B."/>
            <person name="Wiebenga A."/>
            <person name="De vries R.P."/>
            <person name="Grigoriev I.V."/>
            <person name="Mortensen U.H."/>
            <person name="Andersen M.R."/>
            <person name="Baker S.E."/>
        </authorList>
    </citation>
    <scope>NUCLEOTIDE SEQUENCE [LARGE SCALE GENOMIC DNA]</scope>
    <source>
        <strain evidence="2 3">CBS 114.51</strain>
    </source>
</reference>
<dbReference type="AlphaFoldDB" id="A0A8T8WVL6"/>